<feature type="non-terminal residue" evidence="1">
    <location>
        <position position="1"/>
    </location>
</feature>
<proteinExistence type="predicted"/>
<dbReference type="Proteomes" id="UP000663868">
    <property type="component" value="Unassembled WGS sequence"/>
</dbReference>
<protein>
    <submittedName>
        <fullName evidence="1">Uncharacterized protein</fullName>
    </submittedName>
</protein>
<dbReference type="EMBL" id="CAJOBB010027580">
    <property type="protein sequence ID" value="CAF4423855.1"/>
    <property type="molecule type" value="Genomic_DNA"/>
</dbReference>
<dbReference type="AlphaFoldDB" id="A0A820QMC4"/>
<accession>A0A820QMC4</accession>
<feature type="non-terminal residue" evidence="1">
    <location>
        <position position="123"/>
    </location>
</feature>
<evidence type="ECO:0000313" key="1">
    <source>
        <dbReference type="EMBL" id="CAF4423855.1"/>
    </source>
</evidence>
<gene>
    <name evidence="1" type="ORF">KXQ929_LOCUS52364</name>
</gene>
<evidence type="ECO:0000313" key="2">
    <source>
        <dbReference type="Proteomes" id="UP000663868"/>
    </source>
</evidence>
<sequence>ILKIHIYFIVFSGDEEGPLIRPSDIELIECEEQLTDVILTLTQVGPDAMLRMILRKLPHERTIDDLEIIYDELLHVKALSHLSSLVKRELAGVLIFEAHPFKGEVLFTQGGESDGSNSDSRRF</sequence>
<organism evidence="1 2">
    <name type="scientific">Adineta steineri</name>
    <dbReference type="NCBI Taxonomy" id="433720"/>
    <lineage>
        <taxon>Eukaryota</taxon>
        <taxon>Metazoa</taxon>
        <taxon>Spiralia</taxon>
        <taxon>Gnathifera</taxon>
        <taxon>Rotifera</taxon>
        <taxon>Eurotatoria</taxon>
        <taxon>Bdelloidea</taxon>
        <taxon>Adinetida</taxon>
        <taxon>Adinetidae</taxon>
        <taxon>Adineta</taxon>
    </lineage>
</organism>
<reference evidence="1" key="1">
    <citation type="submission" date="2021-02" db="EMBL/GenBank/DDBJ databases">
        <authorList>
            <person name="Nowell W R."/>
        </authorList>
    </citation>
    <scope>NUCLEOTIDE SEQUENCE</scope>
</reference>
<name>A0A820QMC4_9BILA</name>
<comment type="caution">
    <text evidence="1">The sequence shown here is derived from an EMBL/GenBank/DDBJ whole genome shotgun (WGS) entry which is preliminary data.</text>
</comment>
<dbReference type="Gene3D" id="1.10.8.1240">
    <property type="match status" value="1"/>
</dbReference>